<dbReference type="Proteomes" id="UP000254589">
    <property type="component" value="Unassembled WGS sequence"/>
</dbReference>
<accession>A0AAJ4ZGE8</accession>
<comment type="caution">
    <text evidence="2">The sequence shown here is derived from an EMBL/GenBank/DDBJ whole genome shotgun (WGS) entry which is preliminary data.</text>
</comment>
<dbReference type="AlphaFoldDB" id="A0AAJ4ZGE8"/>
<feature type="compositionally biased region" description="Pro residues" evidence="1">
    <location>
        <begin position="36"/>
        <end position="48"/>
    </location>
</feature>
<proteinExistence type="predicted"/>
<organism evidence="2 3">
    <name type="scientific">Pandoraea pulmonicola</name>
    <dbReference type="NCBI Taxonomy" id="93221"/>
    <lineage>
        <taxon>Bacteria</taxon>
        <taxon>Pseudomonadati</taxon>
        <taxon>Pseudomonadota</taxon>
        <taxon>Betaproteobacteria</taxon>
        <taxon>Burkholderiales</taxon>
        <taxon>Burkholderiaceae</taxon>
        <taxon>Pandoraea</taxon>
    </lineage>
</organism>
<feature type="region of interest" description="Disordered" evidence="1">
    <location>
        <begin position="134"/>
        <end position="228"/>
    </location>
</feature>
<evidence type="ECO:0000313" key="3">
    <source>
        <dbReference type="Proteomes" id="UP000254589"/>
    </source>
</evidence>
<gene>
    <name evidence="2" type="ORF">NCTC13159_04468</name>
</gene>
<sequence length="283" mass="30942">MSSAVPNLPSRQSSRLPRSRGTLRRDGRVARRATRPPLPSRRLPPCPSPHAATSFIPETLFVGRLAAPRFAFLNFLVDSTGCGDWHASRIDVKASRPLPGKSLRQGRPPRELRHARHMAPARPMPILRRERPGRGRIAPLNHNGRTMGNFRGGDHANAPHRALRPESLRPLARAGEPGQVRPPASTRALRKLAAPPARRARRSPPRRAGTGDALRCRTPSHPGQRMRQASSAHTFAARTARCQAATARVTSLSGSSREKRCCNCHCRCSVSISGQKPTASPAR</sequence>
<reference evidence="2 3" key="1">
    <citation type="submission" date="2018-06" db="EMBL/GenBank/DDBJ databases">
        <authorList>
            <consortium name="Pathogen Informatics"/>
            <person name="Doyle S."/>
        </authorList>
    </citation>
    <scope>NUCLEOTIDE SEQUENCE [LARGE SCALE GENOMIC DNA]</scope>
    <source>
        <strain evidence="2 3">NCTC13159</strain>
    </source>
</reference>
<name>A0AAJ4ZGE8_PANPU</name>
<protein>
    <submittedName>
        <fullName evidence="2">Uncharacterized protein</fullName>
    </submittedName>
</protein>
<dbReference type="EMBL" id="UGSJ01000001">
    <property type="protein sequence ID" value="SUA92923.1"/>
    <property type="molecule type" value="Genomic_DNA"/>
</dbReference>
<evidence type="ECO:0000256" key="1">
    <source>
        <dbReference type="SAM" id="MobiDB-lite"/>
    </source>
</evidence>
<feature type="region of interest" description="Disordered" evidence="1">
    <location>
        <begin position="1"/>
        <end position="50"/>
    </location>
</feature>
<evidence type="ECO:0000313" key="2">
    <source>
        <dbReference type="EMBL" id="SUA92923.1"/>
    </source>
</evidence>